<comment type="caution">
    <text evidence="4">The sequence shown here is derived from an EMBL/GenBank/DDBJ whole genome shotgun (WGS) entry which is preliminary data.</text>
</comment>
<accession>A0A955E0Y1</accession>
<evidence type="ECO:0000259" key="2">
    <source>
        <dbReference type="Pfam" id="PF01935"/>
    </source>
</evidence>
<reference evidence="4" key="1">
    <citation type="submission" date="2020-04" db="EMBL/GenBank/DDBJ databases">
        <authorList>
            <person name="Zhang T."/>
        </authorList>
    </citation>
    <scope>NUCLEOTIDE SEQUENCE</scope>
    <source>
        <strain evidence="4">HKST-UBA80</strain>
    </source>
</reference>
<evidence type="ECO:0000313" key="4">
    <source>
        <dbReference type="EMBL" id="MCA9302305.1"/>
    </source>
</evidence>
<proteinExistence type="predicted"/>
<keyword evidence="4" id="KW-0547">Nucleotide-binding</keyword>
<dbReference type="Gene3D" id="3.40.50.300">
    <property type="entry name" value="P-loop containing nucleotide triphosphate hydrolases"/>
    <property type="match status" value="2"/>
</dbReference>
<sequence>MFELLYVLVPILTVVGIVYVLFFNRRVSKGYIVADSVFPDFKLLEIQVPKNEDASKDSAISSLSAEHLFAALHGILKEESNIQEHVSLEIKGDKEGIKFYVGAPASILKYIESQIYAQYPQAHISVYNGHNYLGDRTGIFEVGSMSLEKDFIFPIRVFRDFEIDPLANIASTLSEIKEDDQIIIQTLFKPVPDGWQEKGYKYLAAVTGGNSVESDPFLKDISRSLFTEILSILKNIPVIMIRGYADEPQGQFKVREGGGVRLSAFQELEIKAVEHKLTHMGFAVQMRVYIASATSGRIDDLKRSVGSAYKQFSMTGLNSMNLTLESNRRSALDDFRVRQFDAYKSFILNSEELATIFHLPSASSDLPSISWVYSRKSEPPSVLPTEDCTYIGDTVYRGKKVRFGLSNGDDRLRHMYLIGKSGTGKSTLMEAMVLQDIIRGEGVCLLDPHGETIDKVLDRIPDHRIEDVVVVDPSDTEMPVGINLLELSHPDQKNLMASGLVSAIRHHFDYSWGPRLEYLLNYSLLTLLEVPGTSMLGVTRLLEDVNYQKYILHNVKDPVIQAFWDKEYKEMRGNAKLVTEAIAPIQNKVNRFLSSSTIRNILVQRRSTIDIWDIMNSGKILLINLSKGKIGEDNANLLGALLVSRIQFYALQRANITYDKRKPFYLYVDEFQNFATGSFESILSESRKYKLGLYLTHQYTAQLPEDLQKAVFGNVGTIAAFSLGAPDARILQSEFAPYFDSEDIISLERFNIYIKLMIDGMTSLPFSAKILLPWEEEGLIPKTGNREKILELSRRKYGVPRDRVESAVNKWIERPFDKGMAIAEQIKRGGTNGQ</sequence>
<dbReference type="InterPro" id="IPR002789">
    <property type="entry name" value="HerA_central"/>
</dbReference>
<dbReference type="Proteomes" id="UP000714817">
    <property type="component" value="Unassembled WGS sequence"/>
</dbReference>
<dbReference type="Pfam" id="PF26449">
    <property type="entry name" value="DUF8128"/>
    <property type="match status" value="1"/>
</dbReference>
<name>A0A955E0Y1_UNCKA</name>
<dbReference type="EMBL" id="JAGQNY010000011">
    <property type="protein sequence ID" value="MCA9302305.1"/>
    <property type="molecule type" value="Genomic_DNA"/>
</dbReference>
<gene>
    <name evidence="4" type="ORF">KDA10_03040</name>
</gene>
<evidence type="ECO:0000313" key="5">
    <source>
        <dbReference type="Proteomes" id="UP000714817"/>
    </source>
</evidence>
<evidence type="ECO:0000259" key="3">
    <source>
        <dbReference type="Pfam" id="PF26449"/>
    </source>
</evidence>
<reference evidence="4" key="2">
    <citation type="journal article" date="2021" name="Microbiome">
        <title>Successional dynamics and alternative stable states in a saline activated sludge microbial community over 9 years.</title>
        <authorList>
            <person name="Wang Y."/>
            <person name="Ye J."/>
            <person name="Ju F."/>
            <person name="Liu L."/>
            <person name="Boyd J.A."/>
            <person name="Deng Y."/>
            <person name="Parks D.H."/>
            <person name="Jiang X."/>
            <person name="Yin X."/>
            <person name="Woodcroft B.J."/>
            <person name="Tyson G.W."/>
            <person name="Hugenholtz P."/>
            <person name="Polz M.F."/>
            <person name="Zhang T."/>
        </authorList>
    </citation>
    <scope>NUCLEOTIDE SEQUENCE</scope>
    <source>
        <strain evidence="4">HKST-UBA80</strain>
    </source>
</reference>
<dbReference type="SUPFAM" id="SSF52540">
    <property type="entry name" value="P-loop containing nucleoside triphosphate hydrolases"/>
    <property type="match status" value="1"/>
</dbReference>
<dbReference type="Pfam" id="PF01935">
    <property type="entry name" value="DUF87"/>
    <property type="match status" value="1"/>
</dbReference>
<organism evidence="4 5">
    <name type="scientific">candidate division WWE3 bacterium</name>
    <dbReference type="NCBI Taxonomy" id="2053526"/>
    <lineage>
        <taxon>Bacteria</taxon>
        <taxon>Katanobacteria</taxon>
    </lineage>
</organism>
<dbReference type="InterPro" id="IPR008571">
    <property type="entry name" value="HerA-like"/>
</dbReference>
<protein>
    <submittedName>
        <fullName evidence="4">ATP-binding protein</fullName>
    </submittedName>
</protein>
<dbReference type="PANTHER" id="PTHR42957">
    <property type="entry name" value="HELICASE MJ1565-RELATED"/>
    <property type="match status" value="1"/>
</dbReference>
<keyword evidence="1" id="KW-1133">Transmembrane helix</keyword>
<keyword evidence="4" id="KW-0067">ATP-binding</keyword>
<dbReference type="AlphaFoldDB" id="A0A955E0Y1"/>
<evidence type="ECO:0000256" key="1">
    <source>
        <dbReference type="SAM" id="Phobius"/>
    </source>
</evidence>
<feature type="domain" description="Helicase HerA central" evidence="2">
    <location>
        <begin position="401"/>
        <end position="638"/>
    </location>
</feature>
<feature type="transmembrane region" description="Helical" evidence="1">
    <location>
        <begin position="6"/>
        <end position="23"/>
    </location>
</feature>
<dbReference type="CDD" id="cd01127">
    <property type="entry name" value="TrwB_TraG_TraD_VirD4"/>
    <property type="match status" value="1"/>
</dbReference>
<dbReference type="PANTHER" id="PTHR42957:SF1">
    <property type="entry name" value="HELICASE MJ1565-RELATED"/>
    <property type="match status" value="1"/>
</dbReference>
<keyword evidence="1" id="KW-0472">Membrane</keyword>
<keyword evidence="1" id="KW-0812">Transmembrane</keyword>
<feature type="domain" description="DUF8128" evidence="3">
    <location>
        <begin position="66"/>
        <end position="371"/>
    </location>
</feature>
<dbReference type="GO" id="GO:0005524">
    <property type="term" value="F:ATP binding"/>
    <property type="evidence" value="ECO:0007669"/>
    <property type="project" value="UniProtKB-KW"/>
</dbReference>
<dbReference type="InterPro" id="IPR027417">
    <property type="entry name" value="P-loop_NTPase"/>
</dbReference>
<dbReference type="InterPro" id="IPR058441">
    <property type="entry name" value="DUF8128"/>
</dbReference>